<evidence type="ECO:0000256" key="6">
    <source>
        <dbReference type="RuleBase" id="RU280813"/>
    </source>
</evidence>
<evidence type="ECO:0000256" key="4">
    <source>
        <dbReference type="ARBA" id="ARBA00022989"/>
    </source>
</evidence>
<comment type="subcellular location">
    <subcellularLocation>
        <location evidence="1">Membrane</location>
        <topology evidence="1">Multi-pass membrane protein</topology>
    </subcellularLocation>
</comment>
<evidence type="ECO:0000313" key="8">
    <source>
        <dbReference type="Proteomes" id="UP001152747"/>
    </source>
</evidence>
<dbReference type="Gene3D" id="1.20.1070.10">
    <property type="entry name" value="Rhodopsin 7-helix transmembrane proteins"/>
    <property type="match status" value="1"/>
</dbReference>
<keyword evidence="4 6" id="KW-1133">Transmembrane helix</keyword>
<protein>
    <recommendedName>
        <fullName evidence="6">Serpentine receptor class gamma</fullName>
    </recommendedName>
</protein>
<dbReference type="InterPro" id="IPR000609">
    <property type="entry name" value="7TM_GPCR_serpentine_rcpt_Srg"/>
</dbReference>
<dbReference type="EMBL" id="CANHGI010000005">
    <property type="protein sequence ID" value="CAI5450615.1"/>
    <property type="molecule type" value="Genomic_DNA"/>
</dbReference>
<accession>A0A9P1ISS4</accession>
<keyword evidence="8" id="KW-1185">Reference proteome</keyword>
<dbReference type="GO" id="GO:0016020">
    <property type="term" value="C:membrane"/>
    <property type="evidence" value="ECO:0007669"/>
    <property type="project" value="UniProtKB-SubCell"/>
</dbReference>
<feature type="transmembrane region" description="Helical" evidence="6">
    <location>
        <begin position="220"/>
        <end position="244"/>
    </location>
</feature>
<feature type="transmembrane region" description="Helical" evidence="6">
    <location>
        <begin position="143"/>
        <end position="166"/>
    </location>
</feature>
<proteinExistence type="inferred from homology"/>
<keyword evidence="3 6" id="KW-0812">Transmembrane</keyword>
<feature type="transmembrane region" description="Helical" evidence="6">
    <location>
        <begin position="100"/>
        <end position="122"/>
    </location>
</feature>
<dbReference type="PANTHER" id="PTHR31627:SF43">
    <property type="entry name" value="SERPENTINE RECEPTOR CLASS GAMMA-15"/>
    <property type="match status" value="1"/>
</dbReference>
<comment type="similarity">
    <text evidence="2 6">Belongs to the nematode receptor-like protein srg family.</text>
</comment>
<evidence type="ECO:0000256" key="1">
    <source>
        <dbReference type="ARBA" id="ARBA00004141"/>
    </source>
</evidence>
<evidence type="ECO:0000313" key="7">
    <source>
        <dbReference type="EMBL" id="CAI5450615.1"/>
    </source>
</evidence>
<dbReference type="InterPro" id="IPR051119">
    <property type="entry name" value="Nematode_SR-like"/>
</dbReference>
<dbReference type="Proteomes" id="UP001152747">
    <property type="component" value="Unassembled WGS sequence"/>
</dbReference>
<evidence type="ECO:0000256" key="5">
    <source>
        <dbReference type="ARBA" id="ARBA00023136"/>
    </source>
</evidence>
<dbReference type="Pfam" id="PF02118">
    <property type="entry name" value="Srg"/>
    <property type="match status" value="1"/>
</dbReference>
<gene>
    <name evidence="7" type="ORF">CAMP_LOCUS13252</name>
</gene>
<feature type="transmembrane region" description="Helical" evidence="6">
    <location>
        <begin position="186"/>
        <end position="208"/>
    </location>
</feature>
<dbReference type="PRINTS" id="PR00698">
    <property type="entry name" value="TMPROTEINSRG"/>
</dbReference>
<dbReference type="GO" id="GO:0004888">
    <property type="term" value="F:transmembrane signaling receptor activity"/>
    <property type="evidence" value="ECO:0007669"/>
    <property type="project" value="InterPro"/>
</dbReference>
<comment type="caution">
    <text evidence="6">Lacks conserved residue(s) required for the propagation of feature annotation.</text>
</comment>
<evidence type="ECO:0000256" key="3">
    <source>
        <dbReference type="ARBA" id="ARBA00022692"/>
    </source>
</evidence>
<evidence type="ECO:0000256" key="2">
    <source>
        <dbReference type="ARBA" id="ARBA00005692"/>
    </source>
</evidence>
<dbReference type="SUPFAM" id="SSF81321">
    <property type="entry name" value="Family A G protein-coupled receptor-like"/>
    <property type="match status" value="1"/>
</dbReference>
<reference evidence="7" key="1">
    <citation type="submission" date="2022-11" db="EMBL/GenBank/DDBJ databases">
        <authorList>
            <person name="Kikuchi T."/>
        </authorList>
    </citation>
    <scope>NUCLEOTIDE SEQUENCE</scope>
    <source>
        <strain evidence="7">PS1010</strain>
    </source>
</reference>
<dbReference type="AlphaFoldDB" id="A0A9P1ISS4"/>
<feature type="transmembrane region" description="Helical" evidence="6">
    <location>
        <begin position="14"/>
        <end position="34"/>
    </location>
</feature>
<sequence length="292" mass="34316">MFNSENNTCAPSHFAYFIFQTLYMLPFVLIYLKFTYRVIFKNNEKYSDAFFTIYLVDGVSNLFYILGDFAIPRAMAYIDIYCEFMMRHFTKPTYFLTPHFFFYMFFQFMKSFSLVLLCLNRYTSVVKPLEHKHFWKRHLHKLIIAQIILSVFFSSPTLTGPAYTQISISYVQVVYVHNIPYIRTSLFRIITIIPSIAFIVISNIILMSKLSKVTENMRKLIITTIIMSISQILTLMTFLLVYYVPAQFWLNYPNLSAAYLLLSQITKDVDMISGTLCLLVLDGRIRSTIFLT</sequence>
<feature type="transmembrane region" description="Helical" evidence="6">
    <location>
        <begin position="46"/>
        <end position="66"/>
    </location>
</feature>
<organism evidence="7 8">
    <name type="scientific">Caenorhabditis angaria</name>
    <dbReference type="NCBI Taxonomy" id="860376"/>
    <lineage>
        <taxon>Eukaryota</taxon>
        <taxon>Metazoa</taxon>
        <taxon>Ecdysozoa</taxon>
        <taxon>Nematoda</taxon>
        <taxon>Chromadorea</taxon>
        <taxon>Rhabditida</taxon>
        <taxon>Rhabditina</taxon>
        <taxon>Rhabditomorpha</taxon>
        <taxon>Rhabditoidea</taxon>
        <taxon>Rhabditidae</taxon>
        <taxon>Peloderinae</taxon>
        <taxon>Caenorhabditis</taxon>
    </lineage>
</organism>
<comment type="caution">
    <text evidence="7">The sequence shown here is derived from an EMBL/GenBank/DDBJ whole genome shotgun (WGS) entry which is preliminary data.</text>
</comment>
<keyword evidence="5 6" id="KW-0472">Membrane</keyword>
<dbReference type="GO" id="GO:0007606">
    <property type="term" value="P:sensory perception of chemical stimulus"/>
    <property type="evidence" value="ECO:0007669"/>
    <property type="project" value="UniProtKB-UniRule"/>
</dbReference>
<dbReference type="PANTHER" id="PTHR31627">
    <property type="entry name" value="SERPENTINE RECEPTOR CLASS GAMMA-RELATED"/>
    <property type="match status" value="1"/>
</dbReference>
<name>A0A9P1ISS4_9PELO</name>